<evidence type="ECO:0000256" key="3">
    <source>
        <dbReference type="ARBA" id="ARBA00022525"/>
    </source>
</evidence>
<reference evidence="7" key="2">
    <citation type="submission" date="2017-02" db="EMBL/GenBank/DDBJ databases">
        <title>Sunflower complete genome.</title>
        <authorList>
            <person name="Langlade N."/>
            <person name="Munos S."/>
        </authorList>
    </citation>
    <scope>NUCLEOTIDE SEQUENCE [LARGE SCALE GENOMIC DNA]</scope>
    <source>
        <tissue evidence="7">Leaves</tissue>
    </source>
</reference>
<gene>
    <name evidence="7" type="ORF">HannXRQ_Chr10g0292061</name>
    <name evidence="6" type="ORF">HanXRQr2_Chr10g0432081</name>
</gene>
<keyword evidence="8" id="KW-1185">Reference proteome</keyword>
<evidence type="ECO:0000313" key="6">
    <source>
        <dbReference type="EMBL" id="KAF5785728.1"/>
    </source>
</evidence>
<accession>A0A251TJS8</accession>
<evidence type="ECO:0000256" key="1">
    <source>
        <dbReference type="ARBA" id="ARBA00004271"/>
    </source>
</evidence>
<dbReference type="OMA" id="FLIQWIC"/>
<reference evidence="6 8" key="1">
    <citation type="journal article" date="2017" name="Nature">
        <title>The sunflower genome provides insights into oil metabolism, flowering and Asterid evolution.</title>
        <authorList>
            <person name="Badouin H."/>
            <person name="Gouzy J."/>
            <person name="Grassa C.J."/>
            <person name="Murat F."/>
            <person name="Staton S.E."/>
            <person name="Cottret L."/>
            <person name="Lelandais-Briere C."/>
            <person name="Owens G.L."/>
            <person name="Carrere S."/>
            <person name="Mayjonade B."/>
            <person name="Legrand L."/>
            <person name="Gill N."/>
            <person name="Kane N.C."/>
            <person name="Bowers J.E."/>
            <person name="Hubner S."/>
            <person name="Bellec A."/>
            <person name="Berard A."/>
            <person name="Berges H."/>
            <person name="Blanchet N."/>
            <person name="Boniface M.C."/>
            <person name="Brunel D."/>
            <person name="Catrice O."/>
            <person name="Chaidir N."/>
            <person name="Claudel C."/>
            <person name="Donnadieu C."/>
            <person name="Faraut T."/>
            <person name="Fievet G."/>
            <person name="Helmstetter N."/>
            <person name="King M."/>
            <person name="Knapp S.J."/>
            <person name="Lai Z."/>
            <person name="Le Paslier M.C."/>
            <person name="Lippi Y."/>
            <person name="Lorenzon L."/>
            <person name="Mandel J.R."/>
            <person name="Marage G."/>
            <person name="Marchand G."/>
            <person name="Marquand E."/>
            <person name="Bret-Mestries E."/>
            <person name="Morien E."/>
            <person name="Nambeesan S."/>
            <person name="Nguyen T."/>
            <person name="Pegot-Espagnet P."/>
            <person name="Pouilly N."/>
            <person name="Raftis F."/>
            <person name="Sallet E."/>
            <person name="Schiex T."/>
            <person name="Thomas J."/>
            <person name="Vandecasteele C."/>
            <person name="Vares D."/>
            <person name="Vear F."/>
            <person name="Vautrin S."/>
            <person name="Crespi M."/>
            <person name="Mangin B."/>
            <person name="Burke J.M."/>
            <person name="Salse J."/>
            <person name="Munos S."/>
            <person name="Vincourt P."/>
            <person name="Rieseberg L.H."/>
            <person name="Langlade N.B."/>
        </authorList>
    </citation>
    <scope>NUCLEOTIDE SEQUENCE [LARGE SCALE GENOMIC DNA]</scope>
    <source>
        <strain evidence="8">cv. SF193</strain>
        <tissue evidence="6">Leaves</tissue>
    </source>
</reference>
<name>A0A251TJS8_HELAN</name>
<keyword evidence="4" id="KW-0732">Signal</keyword>
<protein>
    <submittedName>
        <fullName evidence="7">Putative phosphate-induced protein 1</fullName>
    </submittedName>
</protein>
<organism evidence="7 8">
    <name type="scientific">Helianthus annuus</name>
    <name type="common">Common sunflower</name>
    <dbReference type="NCBI Taxonomy" id="4232"/>
    <lineage>
        <taxon>Eukaryota</taxon>
        <taxon>Viridiplantae</taxon>
        <taxon>Streptophyta</taxon>
        <taxon>Embryophyta</taxon>
        <taxon>Tracheophyta</taxon>
        <taxon>Spermatophyta</taxon>
        <taxon>Magnoliopsida</taxon>
        <taxon>eudicotyledons</taxon>
        <taxon>Gunneridae</taxon>
        <taxon>Pentapetalae</taxon>
        <taxon>asterids</taxon>
        <taxon>campanulids</taxon>
        <taxon>Asterales</taxon>
        <taxon>Asteraceae</taxon>
        <taxon>Asteroideae</taxon>
        <taxon>Heliantheae alliance</taxon>
        <taxon>Heliantheae</taxon>
        <taxon>Helianthus</taxon>
    </lineage>
</organism>
<dbReference type="EMBL" id="CM007899">
    <property type="protein sequence ID" value="OTG10836.1"/>
    <property type="molecule type" value="Genomic_DNA"/>
</dbReference>
<keyword evidence="3" id="KW-0964">Secreted</keyword>
<reference evidence="6" key="3">
    <citation type="submission" date="2020-06" db="EMBL/GenBank/DDBJ databases">
        <title>Helianthus annuus Genome sequencing and assembly Release 2.</title>
        <authorList>
            <person name="Gouzy J."/>
            <person name="Langlade N."/>
            <person name="Munos S."/>
        </authorList>
    </citation>
    <scope>NUCLEOTIDE SEQUENCE</scope>
    <source>
        <tissue evidence="6">Leaves</tissue>
    </source>
</reference>
<keyword evidence="2" id="KW-0052">Apoplast</keyword>
<dbReference type="GO" id="GO:0048046">
    <property type="term" value="C:apoplast"/>
    <property type="evidence" value="ECO:0007669"/>
    <property type="project" value="UniProtKB-SubCell"/>
</dbReference>
<dbReference type="Proteomes" id="UP000215914">
    <property type="component" value="Chromosome 10"/>
</dbReference>
<dbReference type="EMBL" id="MNCJ02000325">
    <property type="protein sequence ID" value="KAF5785728.1"/>
    <property type="molecule type" value="Genomic_DNA"/>
</dbReference>
<dbReference type="Pfam" id="PF04674">
    <property type="entry name" value="Phi_1"/>
    <property type="match status" value="1"/>
</dbReference>
<evidence type="ECO:0000313" key="8">
    <source>
        <dbReference type="Proteomes" id="UP000215914"/>
    </source>
</evidence>
<dbReference type="InParanoid" id="A0A251TJS8"/>
<dbReference type="InterPro" id="IPR006766">
    <property type="entry name" value="EXORDIUM-like"/>
</dbReference>
<evidence type="ECO:0000256" key="2">
    <source>
        <dbReference type="ARBA" id="ARBA00022523"/>
    </source>
</evidence>
<sequence length="166" mass="17771">MLTRLSVQLVIKAAIKANKNPLPAQSKGGLYLVLTSDDIQVQDLCDVPGLRAYPFAVPDYARGAVKPLKSPNGEVGVDAMISVIAHEMAEMATDPLVNVWYASSDAADPVEIADLCIGKYGGGDGSGYVGEVRRDAHGAVFNVYGIRRRFLIQWICSYVADDCVGP</sequence>
<evidence type="ECO:0000313" key="7">
    <source>
        <dbReference type="EMBL" id="OTG10836.1"/>
    </source>
</evidence>
<proteinExistence type="inferred from homology"/>
<dbReference type="PANTHER" id="PTHR31279:SF7">
    <property type="entry name" value="PROTEIN EXORDIUM-LIKE 3"/>
    <property type="match status" value="1"/>
</dbReference>
<evidence type="ECO:0000256" key="5">
    <source>
        <dbReference type="ARBA" id="ARBA00023591"/>
    </source>
</evidence>
<dbReference type="AlphaFoldDB" id="A0A251TJS8"/>
<comment type="subcellular location">
    <subcellularLocation>
        <location evidence="1">Secreted</location>
        <location evidence="1">Extracellular space</location>
        <location evidence="1">Apoplast</location>
    </subcellularLocation>
</comment>
<dbReference type="Gramene" id="mRNA:HanXRQr2_Chr10g0432081">
    <property type="protein sequence ID" value="mRNA:HanXRQr2_Chr10g0432081"/>
    <property type="gene ID" value="HanXRQr2_Chr10g0432081"/>
</dbReference>
<evidence type="ECO:0000256" key="4">
    <source>
        <dbReference type="ARBA" id="ARBA00022729"/>
    </source>
</evidence>
<dbReference type="PANTHER" id="PTHR31279">
    <property type="entry name" value="PROTEIN EXORDIUM-LIKE 5"/>
    <property type="match status" value="1"/>
</dbReference>
<comment type="similarity">
    <text evidence="5">Belongs to the EXORDIUM family.</text>
</comment>